<protein>
    <recommendedName>
        <fullName evidence="8">Magnesium transport protein CorA</fullName>
    </recommendedName>
</protein>
<dbReference type="GO" id="GO:0015087">
    <property type="term" value="F:cobalt ion transmembrane transporter activity"/>
    <property type="evidence" value="ECO:0007669"/>
    <property type="project" value="UniProtKB-UniRule"/>
</dbReference>
<comment type="subcellular location">
    <subcellularLocation>
        <location evidence="1">Cell membrane</location>
        <topology evidence="1">Multi-pass membrane protein</topology>
    </subcellularLocation>
    <subcellularLocation>
        <location evidence="8">Membrane</location>
        <topology evidence="8">Multi-pass membrane protein</topology>
    </subcellularLocation>
</comment>
<dbReference type="PANTHER" id="PTHR46494:SF1">
    <property type="entry name" value="CORA FAMILY METAL ION TRANSPORTER (EUROFUNG)"/>
    <property type="match status" value="1"/>
</dbReference>
<keyword evidence="10" id="KW-1185">Reference proteome</keyword>
<dbReference type="SUPFAM" id="SSF143865">
    <property type="entry name" value="CorA soluble domain-like"/>
    <property type="match status" value="1"/>
</dbReference>
<dbReference type="Proteomes" id="UP000309676">
    <property type="component" value="Unassembled WGS sequence"/>
</dbReference>
<dbReference type="AlphaFoldDB" id="A0A5R9GJK9"/>
<dbReference type="NCBIfam" id="TIGR00383">
    <property type="entry name" value="corA"/>
    <property type="match status" value="1"/>
</dbReference>
<dbReference type="InterPro" id="IPR045861">
    <property type="entry name" value="CorA_cytoplasmic_dom"/>
</dbReference>
<dbReference type="PANTHER" id="PTHR46494">
    <property type="entry name" value="CORA FAMILY METAL ION TRANSPORTER (EUROFUNG)"/>
    <property type="match status" value="1"/>
</dbReference>
<comment type="similarity">
    <text evidence="2 8">Belongs to the CorA metal ion transporter (MIT) (TC 1.A.35) family.</text>
</comment>
<keyword evidence="8" id="KW-0460">Magnesium</keyword>
<sequence length="317" mass="37132">MIQTIAVTKHGETLRGVPIDSLDRDDVEWYWVDFAEPTEEEILLLETRFRFHPLAIEDCLQLLQRPKLDHYEAFHFLVFHTLHPTTLEAVELDVFLSERYIVTFHLTPLPELDDAFAKWVAFDEAGKKGPLFALYSVVDKIVDQYFPSVYRIEDALFDMDQRKSSDLTDKIMDQVFDIRSDLLQLRRTVFPMRELLYRILNSERIQGMGGEHRAYFADVHDHLLKLSEMIESNREMTADIRDSYVSLNTNRMNGIMKTLTVITTIFMPLTFLAGIYGMNFSYMPELDMKGGYFIALGAMALIGFAMFWWFKRKGWFD</sequence>
<dbReference type="Gene3D" id="1.20.58.340">
    <property type="entry name" value="Magnesium transport protein CorA, transmembrane region"/>
    <property type="match status" value="2"/>
</dbReference>
<name>A0A5R9GJK9_9BACL</name>
<keyword evidence="5 8" id="KW-0812">Transmembrane</keyword>
<evidence type="ECO:0000256" key="4">
    <source>
        <dbReference type="ARBA" id="ARBA00022475"/>
    </source>
</evidence>
<keyword evidence="8" id="KW-0406">Ion transport</keyword>
<dbReference type="RefSeq" id="WP_138192946.1">
    <property type="nucleotide sequence ID" value="NZ_VCIW01000002.1"/>
</dbReference>
<dbReference type="GO" id="GO:0050897">
    <property type="term" value="F:cobalt ion binding"/>
    <property type="evidence" value="ECO:0007669"/>
    <property type="project" value="TreeGrafter"/>
</dbReference>
<dbReference type="Gene3D" id="3.30.460.20">
    <property type="entry name" value="CorA soluble domain-like"/>
    <property type="match status" value="1"/>
</dbReference>
<keyword evidence="6 8" id="KW-1133">Transmembrane helix</keyword>
<dbReference type="InterPro" id="IPR004488">
    <property type="entry name" value="Mg/Co-transport_prot_CorA"/>
</dbReference>
<dbReference type="FunFam" id="1.20.58.340:FF:000012">
    <property type="entry name" value="Magnesium transport protein CorA"/>
    <property type="match status" value="1"/>
</dbReference>
<evidence type="ECO:0000256" key="7">
    <source>
        <dbReference type="ARBA" id="ARBA00023136"/>
    </source>
</evidence>
<feature type="transmembrane region" description="Helical" evidence="8">
    <location>
        <begin position="259"/>
        <end position="278"/>
    </location>
</feature>
<keyword evidence="7 8" id="KW-0472">Membrane</keyword>
<dbReference type="GO" id="GO:0000287">
    <property type="term" value="F:magnesium ion binding"/>
    <property type="evidence" value="ECO:0007669"/>
    <property type="project" value="TreeGrafter"/>
</dbReference>
<evidence type="ECO:0000313" key="10">
    <source>
        <dbReference type="Proteomes" id="UP000309676"/>
    </source>
</evidence>
<comment type="function">
    <text evidence="8">Mediates influx of magnesium ions.</text>
</comment>
<proteinExistence type="inferred from homology"/>
<dbReference type="EMBL" id="VCIW01000002">
    <property type="protein sequence ID" value="TLS53628.1"/>
    <property type="molecule type" value="Genomic_DNA"/>
</dbReference>
<dbReference type="CDD" id="cd12831">
    <property type="entry name" value="TmCorA-like_u2"/>
    <property type="match status" value="1"/>
</dbReference>
<dbReference type="OrthoDB" id="9803416at2"/>
<feature type="transmembrane region" description="Helical" evidence="8">
    <location>
        <begin position="290"/>
        <end position="310"/>
    </location>
</feature>
<organism evidence="9 10">
    <name type="scientific">Paenibacillus antri</name>
    <dbReference type="NCBI Taxonomy" id="2582848"/>
    <lineage>
        <taxon>Bacteria</taxon>
        <taxon>Bacillati</taxon>
        <taxon>Bacillota</taxon>
        <taxon>Bacilli</taxon>
        <taxon>Bacillales</taxon>
        <taxon>Paenibacillaceae</taxon>
        <taxon>Paenibacillus</taxon>
    </lineage>
</organism>
<dbReference type="Pfam" id="PF01544">
    <property type="entry name" value="CorA"/>
    <property type="match status" value="1"/>
</dbReference>
<evidence type="ECO:0000256" key="6">
    <source>
        <dbReference type="ARBA" id="ARBA00022989"/>
    </source>
</evidence>
<evidence type="ECO:0000313" key="9">
    <source>
        <dbReference type="EMBL" id="TLS53628.1"/>
    </source>
</evidence>
<keyword evidence="4 8" id="KW-1003">Cell membrane</keyword>
<dbReference type="InterPro" id="IPR045863">
    <property type="entry name" value="CorA_TM1_TM2"/>
</dbReference>
<gene>
    <name evidence="8 9" type="primary">corA</name>
    <name evidence="9" type="ORF">FE782_04980</name>
</gene>
<evidence type="ECO:0000256" key="3">
    <source>
        <dbReference type="ARBA" id="ARBA00022448"/>
    </source>
</evidence>
<evidence type="ECO:0000256" key="1">
    <source>
        <dbReference type="ARBA" id="ARBA00004651"/>
    </source>
</evidence>
<dbReference type="GO" id="GO:0005886">
    <property type="term" value="C:plasma membrane"/>
    <property type="evidence" value="ECO:0007669"/>
    <property type="project" value="UniProtKB-SubCell"/>
</dbReference>
<evidence type="ECO:0000256" key="5">
    <source>
        <dbReference type="ARBA" id="ARBA00022692"/>
    </source>
</evidence>
<keyword evidence="3 8" id="KW-0813">Transport</keyword>
<dbReference type="InterPro" id="IPR002523">
    <property type="entry name" value="MgTranspt_CorA/ZnTranspt_ZntB"/>
</dbReference>
<evidence type="ECO:0000256" key="2">
    <source>
        <dbReference type="ARBA" id="ARBA00009765"/>
    </source>
</evidence>
<dbReference type="SUPFAM" id="SSF144083">
    <property type="entry name" value="Magnesium transport protein CorA, transmembrane region"/>
    <property type="match status" value="1"/>
</dbReference>
<reference evidence="9 10" key="1">
    <citation type="submission" date="2019-05" db="EMBL/GenBank/DDBJ databases">
        <authorList>
            <person name="Narsing Rao M.P."/>
            <person name="Li W.J."/>
        </authorList>
    </citation>
    <scope>NUCLEOTIDE SEQUENCE [LARGE SCALE GENOMIC DNA]</scope>
    <source>
        <strain evidence="9 10">SYSU_K30003</strain>
    </source>
</reference>
<comment type="caution">
    <text evidence="9">The sequence shown here is derived from an EMBL/GenBank/DDBJ whole genome shotgun (WGS) entry which is preliminary data.</text>
</comment>
<dbReference type="GO" id="GO:0015095">
    <property type="term" value="F:magnesium ion transmembrane transporter activity"/>
    <property type="evidence" value="ECO:0007669"/>
    <property type="project" value="UniProtKB-UniRule"/>
</dbReference>
<accession>A0A5R9GJK9</accession>
<evidence type="ECO:0000256" key="8">
    <source>
        <dbReference type="RuleBase" id="RU362010"/>
    </source>
</evidence>